<dbReference type="InterPro" id="IPR008974">
    <property type="entry name" value="TRAF-like"/>
</dbReference>
<sequence length="332" mass="37781">MATRLYCRDCCETIYSNRVPPDHNDHKICNLDAIDQEVRTELITLTQKLQDAVDRFKKMSKSLNACRCSLTVASQTTSEEVDKRVATICREVKKLGESMKNEIIKMREQHIQEVTETKMDTDSEIQLLESTVRISNDIIKDNSTLSLLDILPVVRESVDRCSDEFCSLPVSDHLVLRFGDIDLDSLKEAIGELEAKKSSTFVTSFHVNECMSDTFYYSNDYNSTGLDNLHWCVGVRHNELMSSLCVSLKLKKRGEKDTQACRASYTLTLVNRLEDAKSFVKEAEGVLFRPGDDYSLCCLNVDWNQLFDSTNGFLLNDKFEVVTTIAISELME</sequence>
<protein>
    <recommendedName>
        <fullName evidence="3">MATH domain-containing protein</fullName>
    </recommendedName>
</protein>
<evidence type="ECO:0000313" key="1">
    <source>
        <dbReference type="EMBL" id="KAK6183952.1"/>
    </source>
</evidence>
<gene>
    <name evidence="1" type="ORF">SNE40_006513</name>
</gene>
<dbReference type="AlphaFoldDB" id="A0AAN8JWC2"/>
<organism evidence="1 2">
    <name type="scientific">Patella caerulea</name>
    <name type="common">Rayed Mediterranean limpet</name>
    <dbReference type="NCBI Taxonomy" id="87958"/>
    <lineage>
        <taxon>Eukaryota</taxon>
        <taxon>Metazoa</taxon>
        <taxon>Spiralia</taxon>
        <taxon>Lophotrochozoa</taxon>
        <taxon>Mollusca</taxon>
        <taxon>Gastropoda</taxon>
        <taxon>Patellogastropoda</taxon>
        <taxon>Patelloidea</taxon>
        <taxon>Patellidae</taxon>
        <taxon>Patella</taxon>
    </lineage>
</organism>
<proteinExistence type="predicted"/>
<dbReference type="EMBL" id="JAZGQO010000006">
    <property type="protein sequence ID" value="KAK6183952.1"/>
    <property type="molecule type" value="Genomic_DNA"/>
</dbReference>
<dbReference type="Proteomes" id="UP001347796">
    <property type="component" value="Unassembled WGS sequence"/>
</dbReference>
<keyword evidence="2" id="KW-1185">Reference proteome</keyword>
<reference evidence="1 2" key="1">
    <citation type="submission" date="2024-01" db="EMBL/GenBank/DDBJ databases">
        <title>The genome of the rayed Mediterranean limpet Patella caerulea (Linnaeus, 1758).</title>
        <authorList>
            <person name="Anh-Thu Weber A."/>
            <person name="Halstead-Nussloch G."/>
        </authorList>
    </citation>
    <scope>NUCLEOTIDE SEQUENCE [LARGE SCALE GENOMIC DNA]</scope>
    <source>
        <strain evidence="1">AATW-2023a</strain>
        <tissue evidence="1">Whole specimen</tissue>
    </source>
</reference>
<dbReference type="Gene3D" id="2.60.210.10">
    <property type="entry name" value="Apoptosis, Tumor Necrosis Factor Receptor Associated Protein 2, Chain A"/>
    <property type="match status" value="1"/>
</dbReference>
<accession>A0AAN8JWC2</accession>
<name>A0AAN8JWC2_PATCE</name>
<evidence type="ECO:0000313" key="2">
    <source>
        <dbReference type="Proteomes" id="UP001347796"/>
    </source>
</evidence>
<comment type="caution">
    <text evidence="1">The sequence shown here is derived from an EMBL/GenBank/DDBJ whole genome shotgun (WGS) entry which is preliminary data.</text>
</comment>
<dbReference type="SUPFAM" id="SSF49599">
    <property type="entry name" value="TRAF domain-like"/>
    <property type="match status" value="1"/>
</dbReference>
<evidence type="ECO:0008006" key="3">
    <source>
        <dbReference type="Google" id="ProtNLM"/>
    </source>
</evidence>